<dbReference type="InterPro" id="IPR029065">
    <property type="entry name" value="Enolase_C-like"/>
</dbReference>
<dbReference type="SUPFAM" id="SSF51604">
    <property type="entry name" value="Enolase C-terminal domain-like"/>
    <property type="match status" value="1"/>
</dbReference>
<dbReference type="Gene3D" id="3.40.50.1820">
    <property type="entry name" value="alpha/beta hydrolase"/>
    <property type="match status" value="2"/>
</dbReference>
<evidence type="ECO:0000256" key="3">
    <source>
        <dbReference type="SAM" id="Phobius"/>
    </source>
</evidence>
<accession>A0A8X8Y9W0</accession>
<dbReference type="InterPro" id="IPR000073">
    <property type="entry name" value="AB_hydrolase_1"/>
</dbReference>
<dbReference type="GO" id="GO:0016829">
    <property type="term" value="F:lyase activity"/>
    <property type="evidence" value="ECO:0007669"/>
    <property type="project" value="UniProtKB-KW"/>
</dbReference>
<keyword evidence="7" id="KW-1185">Reference proteome</keyword>
<protein>
    <recommendedName>
        <fullName evidence="8">Mandelate racemase/muconate lactonizing enzyme C-terminal domain-containing protein</fullName>
    </recommendedName>
</protein>
<evidence type="ECO:0000256" key="2">
    <source>
        <dbReference type="SAM" id="MobiDB-lite"/>
    </source>
</evidence>
<evidence type="ECO:0008006" key="8">
    <source>
        <dbReference type="Google" id="ProtNLM"/>
    </source>
</evidence>
<feature type="transmembrane region" description="Helical" evidence="3">
    <location>
        <begin position="87"/>
        <end position="107"/>
    </location>
</feature>
<feature type="transmembrane region" description="Helical" evidence="3">
    <location>
        <begin position="119"/>
        <end position="136"/>
    </location>
</feature>
<gene>
    <name evidence="6" type="ORF">SASPL_110388</name>
</gene>
<dbReference type="Gene3D" id="3.20.20.120">
    <property type="entry name" value="Enolase-like C-terminal domain"/>
    <property type="match status" value="2"/>
</dbReference>
<dbReference type="PANTHER" id="PTHR42916">
    <property type="entry name" value="2-SUCCINYL-5-ENOLPYRUVYL-6-HYDROXY-3-CYCLOHEXENE-1-CARBOXYLATE SYNTHASE"/>
    <property type="match status" value="1"/>
</dbReference>
<keyword evidence="3" id="KW-1133">Transmembrane helix</keyword>
<keyword evidence="1" id="KW-0456">Lyase</keyword>
<dbReference type="InterPro" id="IPR029058">
    <property type="entry name" value="AB_hydrolase_fold"/>
</dbReference>
<feature type="region of interest" description="Disordered" evidence="2">
    <location>
        <begin position="1"/>
        <end position="24"/>
    </location>
</feature>
<dbReference type="InterPro" id="IPR018110">
    <property type="entry name" value="Mandel_Rmase/mucon_lact_enz_CS"/>
</dbReference>
<evidence type="ECO:0000256" key="1">
    <source>
        <dbReference type="ARBA" id="ARBA00023239"/>
    </source>
</evidence>
<proteinExistence type="predicted"/>
<keyword evidence="3" id="KW-0472">Membrane</keyword>
<name>A0A8X8Y9W0_SALSN</name>
<organism evidence="6">
    <name type="scientific">Salvia splendens</name>
    <name type="common">Scarlet sage</name>
    <dbReference type="NCBI Taxonomy" id="180675"/>
    <lineage>
        <taxon>Eukaryota</taxon>
        <taxon>Viridiplantae</taxon>
        <taxon>Streptophyta</taxon>
        <taxon>Embryophyta</taxon>
        <taxon>Tracheophyta</taxon>
        <taxon>Spermatophyta</taxon>
        <taxon>Magnoliopsida</taxon>
        <taxon>eudicotyledons</taxon>
        <taxon>Gunneridae</taxon>
        <taxon>Pentapetalae</taxon>
        <taxon>asterids</taxon>
        <taxon>lamiids</taxon>
        <taxon>Lamiales</taxon>
        <taxon>Lamiaceae</taxon>
        <taxon>Nepetoideae</taxon>
        <taxon>Mentheae</taxon>
        <taxon>Salviinae</taxon>
        <taxon>Salvia</taxon>
        <taxon>Salvia subgen. Calosphace</taxon>
        <taxon>core Calosphace</taxon>
    </lineage>
</organism>
<dbReference type="SUPFAM" id="SSF53474">
    <property type="entry name" value="alpha/beta-Hydrolases"/>
    <property type="match status" value="1"/>
</dbReference>
<dbReference type="Proteomes" id="UP000298416">
    <property type="component" value="Unassembled WGS sequence"/>
</dbReference>
<evidence type="ECO:0000313" key="6">
    <source>
        <dbReference type="EMBL" id="KAG6426170.1"/>
    </source>
</evidence>
<dbReference type="GO" id="GO:0016787">
    <property type="term" value="F:hydrolase activity"/>
    <property type="evidence" value="ECO:0007669"/>
    <property type="project" value="UniProtKB-ARBA"/>
</dbReference>
<dbReference type="PANTHER" id="PTHR42916:SF1">
    <property type="entry name" value="PROTEIN PHYLLO, CHLOROPLASTIC"/>
    <property type="match status" value="1"/>
</dbReference>
<dbReference type="Pfam" id="PF13378">
    <property type="entry name" value="MR_MLE_C"/>
    <property type="match status" value="1"/>
</dbReference>
<dbReference type="PROSITE" id="PS00909">
    <property type="entry name" value="MR_MLE_2"/>
    <property type="match status" value="1"/>
</dbReference>
<keyword evidence="3" id="KW-0812">Transmembrane</keyword>
<feature type="domain" description="Enolase C-terminal" evidence="5">
    <location>
        <begin position="274"/>
        <end position="336"/>
    </location>
</feature>
<feature type="transmembrane region" description="Helical" evidence="3">
    <location>
        <begin position="234"/>
        <end position="253"/>
    </location>
</feature>
<dbReference type="GO" id="GO:0009063">
    <property type="term" value="P:amino acid catabolic process"/>
    <property type="evidence" value="ECO:0007669"/>
    <property type="project" value="InterPro"/>
</dbReference>
<dbReference type="AlphaFoldDB" id="A0A8X8Y9W0"/>
<feature type="transmembrane region" description="Helical" evidence="3">
    <location>
        <begin position="142"/>
        <end position="159"/>
    </location>
</feature>
<sequence>MCPPPTSDQPIGAEAAPRNNSDGNEVYSGEWRIDIPIEGSTALDHNRRARRRRFGRRSGKIIKMSLTLGSQAMAAVIAVALTKTSAWAVYSVELCTLVGLSFIMAALALSRKHPETSSVMAKTGAVATALAIVIAVMSHLPLSLAMAAGGFAFIIILVVRSSMGKDRVLYDKEAALLVNSCITGNLAPVLSLEQGLDAIKAAVEELKANPPTCSILLFEHLSERGFELHYGDMIILLFLLLFCFFMLMAYFHVESVFSVTRFPSFVHSSQVARREDPDEDIAAIKEVRRKVGENIVLRVDANRKWTYDAAVKFAHGVKECCLQYIEDPVDNEDDIKYNHSGVAVVVIKPGVIGGFENAALVARWAQQHGKMTVISAAFESALGLSAYIQFARYLDVQNAEMQSLMKKEQPQSSTAHGFGTYKWFKEQVTAEPLDIHHNPQHGSVEADAADAGHFLQKCRLNPEAVVRTSDEKEVKENQIAVDTEGVSFSINVLETGESNDGSAVMFLHGFLGTSGDWIPIMKAISSSTRSIAIDLPGHGGSKLQYHGENDSDRPNLSIDVMAEVLHKVLKTLTHGKIERAMIISGSPGLIDDDVRTTREAKDDFRASTLISNGLEFFLDTWYAEELWASLRSHPHFKQTVAKRLKQQDLHTLGKVLSDLSIGRQPLVSKLIYTSCVIHLTLYLRLRINLSLPCPSHNRSLWEDLKQCKVPLQLVVGEKDAKFKAIAIEMQARIVPKNSFPLVVEIPSAGHAVHVENPLAVITAITQFVKTVKTT</sequence>
<evidence type="ECO:0000259" key="5">
    <source>
        <dbReference type="Pfam" id="PF13378"/>
    </source>
</evidence>
<evidence type="ECO:0000313" key="7">
    <source>
        <dbReference type="Proteomes" id="UP000298416"/>
    </source>
</evidence>
<dbReference type="EMBL" id="PNBA02000004">
    <property type="protein sequence ID" value="KAG6426170.1"/>
    <property type="molecule type" value="Genomic_DNA"/>
</dbReference>
<dbReference type="Pfam" id="PF12697">
    <property type="entry name" value="Abhydrolase_6"/>
    <property type="match status" value="1"/>
</dbReference>
<dbReference type="InterPro" id="IPR036849">
    <property type="entry name" value="Enolase-like_C_sf"/>
</dbReference>
<feature type="transmembrane region" description="Helical" evidence="3">
    <location>
        <begin position="61"/>
        <end position="81"/>
    </location>
</feature>
<comment type="caution">
    <text evidence="6">The sequence shown here is derived from an EMBL/GenBank/DDBJ whole genome shotgun (WGS) entry which is preliminary data.</text>
</comment>
<evidence type="ECO:0000259" key="4">
    <source>
        <dbReference type="Pfam" id="PF12697"/>
    </source>
</evidence>
<feature type="domain" description="AB hydrolase-1" evidence="4">
    <location>
        <begin position="504"/>
        <end position="761"/>
    </location>
</feature>
<reference evidence="6" key="2">
    <citation type="submission" date="2020-08" db="EMBL/GenBank/DDBJ databases">
        <title>Plant Genome Project.</title>
        <authorList>
            <person name="Zhang R.-G."/>
        </authorList>
    </citation>
    <scope>NUCLEOTIDE SEQUENCE</scope>
    <source>
        <strain evidence="6">Huo1</strain>
        <tissue evidence="6">Leaf</tissue>
    </source>
</reference>
<reference evidence="6" key="1">
    <citation type="submission" date="2018-01" db="EMBL/GenBank/DDBJ databases">
        <authorList>
            <person name="Mao J.F."/>
        </authorList>
    </citation>
    <scope>NUCLEOTIDE SEQUENCE</scope>
    <source>
        <strain evidence="6">Huo1</strain>
        <tissue evidence="6">Leaf</tissue>
    </source>
</reference>